<organism evidence="1">
    <name type="scientific">bioreactor metagenome</name>
    <dbReference type="NCBI Taxonomy" id="1076179"/>
    <lineage>
        <taxon>unclassified sequences</taxon>
        <taxon>metagenomes</taxon>
        <taxon>ecological metagenomes</taxon>
    </lineage>
</organism>
<sequence>MSGAALGRVVADLAVQRAQGIEHVVVQIAAEHEGQHHAAQGLHVGRGQAGARRHHAALEPREALPLATMHQQVFLQRRQRHGWRAGVAIGAQRQVDAEHEAVLRGVAHQAVDGLDGAREVFVVGQLAAPVRQACGFAVVFVDVDEVDVAGDIQLARAQLAHAHHP</sequence>
<accession>A0A644ZQ37</accession>
<comment type="caution">
    <text evidence="1">The sequence shown here is derived from an EMBL/GenBank/DDBJ whole genome shotgun (WGS) entry which is preliminary data.</text>
</comment>
<reference evidence="1" key="1">
    <citation type="submission" date="2019-08" db="EMBL/GenBank/DDBJ databases">
        <authorList>
            <person name="Kucharzyk K."/>
            <person name="Murdoch R.W."/>
            <person name="Higgins S."/>
            <person name="Loffler F."/>
        </authorList>
    </citation>
    <scope>NUCLEOTIDE SEQUENCE</scope>
</reference>
<protein>
    <submittedName>
        <fullName evidence="1">Uncharacterized protein</fullName>
    </submittedName>
</protein>
<proteinExistence type="predicted"/>
<evidence type="ECO:0000313" key="1">
    <source>
        <dbReference type="EMBL" id="MPM43080.1"/>
    </source>
</evidence>
<gene>
    <name evidence="1" type="ORF">SDC9_89753</name>
</gene>
<name>A0A644ZQ37_9ZZZZ</name>
<dbReference type="EMBL" id="VSSQ01009967">
    <property type="protein sequence ID" value="MPM43080.1"/>
    <property type="molecule type" value="Genomic_DNA"/>
</dbReference>
<dbReference type="AlphaFoldDB" id="A0A644ZQ37"/>